<dbReference type="EMBL" id="GGEC01054091">
    <property type="protein sequence ID" value="MBX34575.1"/>
    <property type="molecule type" value="Transcribed_RNA"/>
</dbReference>
<dbReference type="SUPFAM" id="SSF52540">
    <property type="entry name" value="P-loop containing nucleoside triphosphate hydrolases"/>
    <property type="match status" value="1"/>
</dbReference>
<feature type="domain" description="Disease resistance protein winged helix" evidence="10">
    <location>
        <begin position="426"/>
        <end position="503"/>
    </location>
</feature>
<dbReference type="GO" id="GO:0051707">
    <property type="term" value="P:response to other organism"/>
    <property type="evidence" value="ECO:0007669"/>
    <property type="project" value="UniProtKB-ARBA"/>
</dbReference>
<evidence type="ECO:0000313" key="13">
    <source>
        <dbReference type="EMBL" id="MBX34575.1"/>
    </source>
</evidence>
<organism evidence="13">
    <name type="scientific">Rhizophora mucronata</name>
    <name type="common">Asiatic mangrove</name>
    <dbReference type="NCBI Taxonomy" id="61149"/>
    <lineage>
        <taxon>Eukaryota</taxon>
        <taxon>Viridiplantae</taxon>
        <taxon>Streptophyta</taxon>
        <taxon>Embryophyta</taxon>
        <taxon>Tracheophyta</taxon>
        <taxon>Spermatophyta</taxon>
        <taxon>Magnoliopsida</taxon>
        <taxon>eudicotyledons</taxon>
        <taxon>Gunneridae</taxon>
        <taxon>Pentapetalae</taxon>
        <taxon>rosids</taxon>
        <taxon>fabids</taxon>
        <taxon>Malpighiales</taxon>
        <taxon>Rhizophoraceae</taxon>
        <taxon>Rhizophora</taxon>
    </lineage>
</organism>
<keyword evidence="1" id="KW-0433">Leucine-rich repeat</keyword>
<evidence type="ECO:0000256" key="2">
    <source>
        <dbReference type="ARBA" id="ARBA00022737"/>
    </source>
</evidence>
<dbReference type="InterPro" id="IPR056845">
    <property type="entry name" value="LRR_Zer-1"/>
</dbReference>
<proteinExistence type="predicted"/>
<dbReference type="InterPro" id="IPR058922">
    <property type="entry name" value="WHD_DRP"/>
</dbReference>
<feature type="domain" description="NB-ARC" evidence="7">
    <location>
        <begin position="171"/>
        <end position="339"/>
    </location>
</feature>
<dbReference type="GO" id="GO:0005524">
    <property type="term" value="F:ATP binding"/>
    <property type="evidence" value="ECO:0007669"/>
    <property type="project" value="UniProtKB-KW"/>
</dbReference>
<dbReference type="Pfam" id="PF23247">
    <property type="entry name" value="LRR_RPS2"/>
    <property type="match status" value="1"/>
</dbReference>
<feature type="region of interest" description="Disordered" evidence="6">
    <location>
        <begin position="96"/>
        <end position="115"/>
    </location>
</feature>
<dbReference type="SUPFAM" id="SSF52058">
    <property type="entry name" value="L domain-like"/>
    <property type="match status" value="2"/>
</dbReference>
<keyword evidence="4" id="KW-0611">Plant defense</keyword>
<evidence type="ECO:0000259" key="12">
    <source>
        <dbReference type="Pfam" id="PF25019"/>
    </source>
</evidence>
<evidence type="ECO:0000259" key="10">
    <source>
        <dbReference type="Pfam" id="PF23559"/>
    </source>
</evidence>
<accession>A0A2P2MWH9</accession>
<keyword evidence="3" id="KW-0547">Nucleotide-binding</keyword>
<dbReference type="InterPro" id="IPR027417">
    <property type="entry name" value="P-loop_NTPase"/>
</dbReference>
<evidence type="ECO:0000259" key="11">
    <source>
        <dbReference type="Pfam" id="PF25013"/>
    </source>
</evidence>
<dbReference type="InterPro" id="IPR032675">
    <property type="entry name" value="LRR_dom_sf"/>
</dbReference>
<evidence type="ECO:0000256" key="6">
    <source>
        <dbReference type="SAM" id="MobiDB-lite"/>
    </source>
</evidence>
<dbReference type="Pfam" id="PF23559">
    <property type="entry name" value="WHD_DRP"/>
    <property type="match status" value="1"/>
</dbReference>
<dbReference type="Pfam" id="PF18052">
    <property type="entry name" value="Rx_N"/>
    <property type="match status" value="1"/>
</dbReference>
<feature type="domain" description="Disease resistance N-terminal" evidence="8">
    <location>
        <begin position="8"/>
        <end position="99"/>
    </location>
</feature>
<dbReference type="Gene3D" id="3.40.50.300">
    <property type="entry name" value="P-loop containing nucleotide triphosphate hydrolases"/>
    <property type="match status" value="1"/>
</dbReference>
<feature type="domain" description="R13L1/DRL21-like LRR repeat region" evidence="12">
    <location>
        <begin position="676"/>
        <end position="800"/>
    </location>
</feature>
<dbReference type="Pfam" id="PF25019">
    <property type="entry name" value="LRR_R13L1-DRL21"/>
    <property type="match status" value="1"/>
</dbReference>
<dbReference type="Pfam" id="PF25013">
    <property type="entry name" value="LRR_Zer-1"/>
    <property type="match status" value="1"/>
</dbReference>
<evidence type="ECO:0000256" key="1">
    <source>
        <dbReference type="ARBA" id="ARBA00022614"/>
    </source>
</evidence>
<dbReference type="Gene3D" id="1.10.8.430">
    <property type="entry name" value="Helical domain of apoptotic protease-activating factors"/>
    <property type="match status" value="1"/>
</dbReference>
<dbReference type="InterPro" id="IPR056789">
    <property type="entry name" value="LRR_R13L1-DRL21"/>
</dbReference>
<evidence type="ECO:0008006" key="14">
    <source>
        <dbReference type="Google" id="ProtNLM"/>
    </source>
</evidence>
<dbReference type="AlphaFoldDB" id="A0A2P2MWH9"/>
<dbReference type="GO" id="GO:0043531">
    <property type="term" value="F:ADP binding"/>
    <property type="evidence" value="ECO:0007669"/>
    <property type="project" value="InterPro"/>
</dbReference>
<evidence type="ECO:0000259" key="7">
    <source>
        <dbReference type="Pfam" id="PF00931"/>
    </source>
</evidence>
<dbReference type="InterPro" id="IPR002182">
    <property type="entry name" value="NB-ARC"/>
</dbReference>
<dbReference type="InterPro" id="IPR041118">
    <property type="entry name" value="Rx_N"/>
</dbReference>
<keyword evidence="2" id="KW-0677">Repeat</keyword>
<dbReference type="PANTHER" id="PTHR36766:SF40">
    <property type="entry name" value="DISEASE RESISTANCE PROTEIN RGA3"/>
    <property type="match status" value="1"/>
</dbReference>
<feature type="domain" description="Zer-1-like leucine-rich repeats region" evidence="11">
    <location>
        <begin position="585"/>
        <end position="644"/>
    </location>
</feature>
<dbReference type="Gene3D" id="1.20.5.4130">
    <property type="match status" value="1"/>
</dbReference>
<evidence type="ECO:0000259" key="9">
    <source>
        <dbReference type="Pfam" id="PF23247"/>
    </source>
</evidence>
<dbReference type="PRINTS" id="PR00364">
    <property type="entry name" value="DISEASERSIST"/>
</dbReference>
<evidence type="ECO:0000256" key="5">
    <source>
        <dbReference type="ARBA" id="ARBA00022840"/>
    </source>
</evidence>
<dbReference type="Pfam" id="PF00931">
    <property type="entry name" value="NB-ARC"/>
    <property type="match status" value="1"/>
</dbReference>
<dbReference type="Gene3D" id="1.10.10.10">
    <property type="entry name" value="Winged helix-like DNA-binding domain superfamily/Winged helix DNA-binding domain"/>
    <property type="match status" value="1"/>
</dbReference>
<dbReference type="PANTHER" id="PTHR36766">
    <property type="entry name" value="PLANT BROAD-SPECTRUM MILDEW RESISTANCE PROTEIN RPW8"/>
    <property type="match status" value="1"/>
</dbReference>
<evidence type="ECO:0000256" key="4">
    <source>
        <dbReference type="ARBA" id="ARBA00022821"/>
    </source>
</evidence>
<sequence length="1195" mass="135514">MPVGEAFLSATLGVLFDRMASRPVLDFFKSQQLNAPLKKLKNKLTIINRVLDDAEDKRHTDPFVKQWHDELKDVVYDAEDLLDEIASEVQRSEIEAQSQTSLQKAQDFASSHNPFKRRKNERLEKILETLEDLVDQKDALGLMDGIGGKPSYQRTPTTWIPDESVIYGRDDDKEAIMKWVLSDHPNISNPDVLAIVGHGGLGKTTLAQHVYVSSTVPDCFDKKSWVCVAEEFDVFKVTKDILVGFTNKSSNADNLNQLQSELMLVLTDQKFFLVLDDDWNRDYSKWEDLLKPLKFGRKGSKILVTTRDEAVANLTRTSPIYPLQKLSGDDCWSLFEKHASLGTDMPSTHRDLVWIGKQIVKKCDGLPLAAKVIGGALRGKRESEDWKNILESDTWDLANDNILPVLKISYQFLQSELKRCFAYCAVFPKDCAIYKEQVIRLWMAEGLLTQSKGNEDIEQVGEGCFDDLVSRSFFQKSERKYICRGGFLMRKCFLMHDLINDLAKSISGEFCFNGVDRSCEITGRIRHLRTDGWELGKHIFTIKRVRTILLTDWAIEEEVIDRLTTLTRLRVLCWHSSNELPDAIGNLMHLRCLDLSNSTIGRLPDSVVSLWNLETLILFNCEELEELPAKISQLINLSQLDIRGTDLTRMPPHMGKLKKLGELDYYIVGEESDCSIKELGPLERLRGRLLIGNLRNVSQVQESVEANLKGKEKLKELRLVWNDEGIEDSFHERNVLEKLQPHSNIEQLSIYGYAGTRFPDWVGDSSFSKMVKLKLKGCKYCFSLPALGQLGSLKRLSIIEFEEIPDVGPEFYGKSNKPPFGCLESLTFIGMRQWKEWVPYSSKDEGDGAFPLLQKLVIEDCPNLIKTLPVDLPSLKKLTMSNLHEATRLDLGLALEEIDIEECGNLKCLQPPHLPSLTKLRIKQCDSLESFPLDMGPVLEEIEICNCKGLNCLSAAAELEHLESLQIGNCPNLTEIQLTHLPSLRRVKILRCQSLECFPFYLCQVLQQIEIRECEKLKCLSAAVTAELGHLKSLKIESCPMLEIPHTHLPSLTLLRIWGCDQLVSLPRAPALQQLKIARITEGDRFLRRIGGASRDRNRASHTSLYFPLDLLRIIFPSLSHLELESCCEEVESFPPENVLLPPTLISLAIEDFPNLKSFDSTALQSLTCLQELRIRYCPSSSPFQHKGSPLLLSA</sequence>
<dbReference type="Gene3D" id="3.80.10.10">
    <property type="entry name" value="Ribonuclease Inhibitor"/>
    <property type="match status" value="2"/>
</dbReference>
<feature type="domain" description="Disease resistance protein At4g27190-like leucine-rich repeats" evidence="9">
    <location>
        <begin position="914"/>
        <end position="1039"/>
    </location>
</feature>
<reference evidence="13" key="1">
    <citation type="submission" date="2018-02" db="EMBL/GenBank/DDBJ databases">
        <title>Rhizophora mucronata_Transcriptome.</title>
        <authorList>
            <person name="Meera S.P."/>
            <person name="Sreeshan A."/>
            <person name="Augustine A."/>
        </authorList>
    </citation>
    <scope>NUCLEOTIDE SEQUENCE</scope>
    <source>
        <tissue evidence="13">Leaf</tissue>
    </source>
</reference>
<name>A0A2P2MWH9_RHIMU</name>
<dbReference type="FunFam" id="1.10.10.10:FF:000322">
    <property type="entry name" value="Probable disease resistance protein At1g63360"/>
    <property type="match status" value="1"/>
</dbReference>
<evidence type="ECO:0000259" key="8">
    <source>
        <dbReference type="Pfam" id="PF18052"/>
    </source>
</evidence>
<keyword evidence="5" id="KW-0067">ATP-binding</keyword>
<dbReference type="GO" id="GO:0006952">
    <property type="term" value="P:defense response"/>
    <property type="evidence" value="ECO:0007669"/>
    <property type="project" value="UniProtKB-KW"/>
</dbReference>
<protein>
    <recommendedName>
        <fullName evidence="14">Disease resistance RPP13-like protein 1</fullName>
    </recommendedName>
</protein>
<evidence type="ECO:0000256" key="3">
    <source>
        <dbReference type="ARBA" id="ARBA00022741"/>
    </source>
</evidence>
<dbReference type="InterPro" id="IPR057135">
    <property type="entry name" value="At4g27190-like_LRR"/>
</dbReference>
<feature type="compositionally biased region" description="Polar residues" evidence="6">
    <location>
        <begin position="96"/>
        <end position="113"/>
    </location>
</feature>
<dbReference type="InterPro" id="IPR036388">
    <property type="entry name" value="WH-like_DNA-bd_sf"/>
</dbReference>
<dbReference type="InterPro" id="IPR042197">
    <property type="entry name" value="Apaf_helical"/>
</dbReference>